<dbReference type="EMBL" id="JAMSHJ010000004">
    <property type="protein sequence ID" value="KAI5418053.1"/>
    <property type="molecule type" value="Genomic_DNA"/>
</dbReference>
<keyword evidence="2" id="KW-1185">Reference proteome</keyword>
<evidence type="ECO:0000313" key="1">
    <source>
        <dbReference type="EMBL" id="KAI5418053.1"/>
    </source>
</evidence>
<reference evidence="1 2" key="1">
    <citation type="journal article" date="2022" name="Nat. Genet.">
        <title>Improved pea reference genome and pan-genome highlight genomic features and evolutionary characteristics.</title>
        <authorList>
            <person name="Yang T."/>
            <person name="Liu R."/>
            <person name="Luo Y."/>
            <person name="Hu S."/>
            <person name="Wang D."/>
            <person name="Wang C."/>
            <person name="Pandey M.K."/>
            <person name="Ge S."/>
            <person name="Xu Q."/>
            <person name="Li N."/>
            <person name="Li G."/>
            <person name="Huang Y."/>
            <person name="Saxena R.K."/>
            <person name="Ji Y."/>
            <person name="Li M."/>
            <person name="Yan X."/>
            <person name="He Y."/>
            <person name="Liu Y."/>
            <person name="Wang X."/>
            <person name="Xiang C."/>
            <person name="Varshney R.K."/>
            <person name="Ding H."/>
            <person name="Gao S."/>
            <person name="Zong X."/>
        </authorList>
    </citation>
    <scope>NUCLEOTIDE SEQUENCE [LARGE SCALE GENOMIC DNA]</scope>
    <source>
        <strain evidence="1 2">cv. Zhongwan 6</strain>
    </source>
</reference>
<proteinExistence type="predicted"/>
<dbReference type="PANTHER" id="PTHR31008:SF2">
    <property type="entry name" value="COP1-INTERACTING PROTEIN-LIKE PROTEIN"/>
    <property type="match status" value="1"/>
</dbReference>
<evidence type="ECO:0000313" key="2">
    <source>
        <dbReference type="Proteomes" id="UP001058974"/>
    </source>
</evidence>
<protein>
    <submittedName>
        <fullName evidence="1">Uncharacterized protein</fullName>
    </submittedName>
</protein>
<name>A0A9D4XCZ9_PEA</name>
<dbReference type="AlphaFoldDB" id="A0A9D4XCZ9"/>
<gene>
    <name evidence="1" type="ORF">KIW84_042627</name>
</gene>
<sequence length="188" mass="21659">MATEESIQLVQKECGYLAGPFFTVEADKRKDERLEKLRVERRNLQRKIVFRSASWKYKKLMKERDEFLKHTAALAVLTQHDVNKEKAIVLYKPDAHLPEVNENTISEDNSIVQLLKVLEARKSVLQKEQGMAFARAVAAGFEIDYTPALMSFAECFGASRLMGASAKFRDLWKRKHEMDNGLKLKLLK</sequence>
<dbReference type="Proteomes" id="UP001058974">
    <property type="component" value="Chromosome 4"/>
</dbReference>
<dbReference type="Gramene" id="Psat04G0262700-T1">
    <property type="protein sequence ID" value="KAI5418053.1"/>
    <property type="gene ID" value="KIW84_042627"/>
</dbReference>
<dbReference type="PANTHER" id="PTHR31008">
    <property type="entry name" value="COP1-INTERACTING PROTEIN-RELATED"/>
    <property type="match status" value="1"/>
</dbReference>
<accession>A0A9D4XCZ9</accession>
<organism evidence="1 2">
    <name type="scientific">Pisum sativum</name>
    <name type="common">Garden pea</name>
    <name type="synonym">Lathyrus oleraceus</name>
    <dbReference type="NCBI Taxonomy" id="3888"/>
    <lineage>
        <taxon>Eukaryota</taxon>
        <taxon>Viridiplantae</taxon>
        <taxon>Streptophyta</taxon>
        <taxon>Embryophyta</taxon>
        <taxon>Tracheophyta</taxon>
        <taxon>Spermatophyta</taxon>
        <taxon>Magnoliopsida</taxon>
        <taxon>eudicotyledons</taxon>
        <taxon>Gunneridae</taxon>
        <taxon>Pentapetalae</taxon>
        <taxon>rosids</taxon>
        <taxon>fabids</taxon>
        <taxon>Fabales</taxon>
        <taxon>Fabaceae</taxon>
        <taxon>Papilionoideae</taxon>
        <taxon>50 kb inversion clade</taxon>
        <taxon>NPAAA clade</taxon>
        <taxon>Hologalegina</taxon>
        <taxon>IRL clade</taxon>
        <taxon>Fabeae</taxon>
        <taxon>Lathyrus</taxon>
    </lineage>
</organism>
<comment type="caution">
    <text evidence="1">The sequence shown here is derived from an EMBL/GenBank/DDBJ whole genome shotgun (WGS) entry which is preliminary data.</text>
</comment>